<evidence type="ECO:0000259" key="1">
    <source>
        <dbReference type="PROSITE" id="PS50240"/>
    </source>
</evidence>
<name>A0A1R1XR19_9FUNG</name>
<protein>
    <submittedName>
        <fullName evidence="2">Brachyurin</fullName>
    </submittedName>
</protein>
<comment type="caution">
    <text evidence="2">The sequence shown here is derived from an EMBL/GenBank/DDBJ whole genome shotgun (WGS) entry which is preliminary data.</text>
</comment>
<dbReference type="InterPro" id="IPR033116">
    <property type="entry name" value="TRYPSIN_SER"/>
</dbReference>
<dbReference type="AlphaFoldDB" id="A0A1R1XR19"/>
<dbReference type="EMBL" id="LSSM01003700">
    <property type="protein sequence ID" value="OMJ17044.1"/>
    <property type="molecule type" value="Genomic_DNA"/>
</dbReference>
<proteinExistence type="predicted"/>
<dbReference type="Gene3D" id="2.40.10.10">
    <property type="entry name" value="Trypsin-like serine proteases"/>
    <property type="match status" value="1"/>
</dbReference>
<feature type="domain" description="Peptidase S1" evidence="1">
    <location>
        <begin position="1"/>
        <end position="181"/>
    </location>
</feature>
<organism evidence="2 3">
    <name type="scientific">Smittium culicis</name>
    <dbReference type="NCBI Taxonomy" id="133412"/>
    <lineage>
        <taxon>Eukaryota</taxon>
        <taxon>Fungi</taxon>
        <taxon>Fungi incertae sedis</taxon>
        <taxon>Zoopagomycota</taxon>
        <taxon>Kickxellomycotina</taxon>
        <taxon>Harpellomycetes</taxon>
        <taxon>Harpellales</taxon>
        <taxon>Legeriomycetaceae</taxon>
        <taxon>Smittium</taxon>
    </lineage>
</organism>
<gene>
    <name evidence="2" type="ORF">AYI69_g7590</name>
</gene>
<accession>A0A1R1XR19</accession>
<dbReference type="PANTHER" id="PTHR24260">
    <property type="match status" value="1"/>
</dbReference>
<evidence type="ECO:0000313" key="2">
    <source>
        <dbReference type="EMBL" id="OMJ17044.1"/>
    </source>
</evidence>
<dbReference type="Pfam" id="PF00089">
    <property type="entry name" value="Trypsin"/>
    <property type="match status" value="1"/>
</dbReference>
<dbReference type="InterPro" id="IPR043504">
    <property type="entry name" value="Peptidase_S1_PA_chymotrypsin"/>
</dbReference>
<dbReference type="GO" id="GO:0006508">
    <property type="term" value="P:proteolysis"/>
    <property type="evidence" value="ECO:0007669"/>
    <property type="project" value="InterPro"/>
</dbReference>
<dbReference type="SUPFAM" id="SSF50494">
    <property type="entry name" value="Trypsin-like serine proteases"/>
    <property type="match status" value="1"/>
</dbReference>
<dbReference type="InterPro" id="IPR009003">
    <property type="entry name" value="Peptidase_S1_PA"/>
</dbReference>
<reference evidence="3" key="1">
    <citation type="submission" date="2017-01" db="EMBL/GenBank/DDBJ databases">
        <authorList>
            <person name="Wang Y."/>
            <person name="White M."/>
            <person name="Kvist S."/>
            <person name="Moncalvo J.-M."/>
        </authorList>
    </citation>
    <scope>NUCLEOTIDE SEQUENCE [LARGE SCALE GENOMIC DNA]</scope>
    <source>
        <strain evidence="3">ID-206-W2</strain>
    </source>
</reference>
<sequence>MNTLIINSVNVHKDFNKNKRTHDIAIVHLKTKITHKQKKELGIEYAKIFNRFVHNNLKSLAIGWGVQFDGGGASEKLLVTDIIASDYKDCESFNKKHDGNNESTICSRKISGKGICSGDSGGPLIFDEEKKGSNELKNAIVGINAHGMIDGGKRSKCQDFSALNYYTSTFYFLKWISDTSRIPIKELEYYPKDKKTNPKIVTEIPNIHEQKLNATEEKAKTPEKETKTKKIDEIIIKTITEKIIQTITQTITQTMTQTRTERKQGQQRKLKLLKQMIKP</sequence>
<dbReference type="InterPro" id="IPR051333">
    <property type="entry name" value="CLIP_Serine_Protease"/>
</dbReference>
<evidence type="ECO:0000313" key="3">
    <source>
        <dbReference type="Proteomes" id="UP000187429"/>
    </source>
</evidence>
<dbReference type="GO" id="GO:0004252">
    <property type="term" value="F:serine-type endopeptidase activity"/>
    <property type="evidence" value="ECO:0007669"/>
    <property type="project" value="InterPro"/>
</dbReference>
<dbReference type="SMART" id="SM00020">
    <property type="entry name" value="Tryp_SPc"/>
    <property type="match status" value="1"/>
</dbReference>
<dbReference type="OrthoDB" id="6380398at2759"/>
<dbReference type="Proteomes" id="UP000187429">
    <property type="component" value="Unassembled WGS sequence"/>
</dbReference>
<dbReference type="InterPro" id="IPR001254">
    <property type="entry name" value="Trypsin_dom"/>
</dbReference>
<dbReference type="PROSITE" id="PS50240">
    <property type="entry name" value="TRYPSIN_DOM"/>
    <property type="match status" value="1"/>
</dbReference>
<keyword evidence="3" id="KW-1185">Reference proteome</keyword>
<dbReference type="PANTHER" id="PTHR24260:SF136">
    <property type="entry name" value="GH08193P-RELATED"/>
    <property type="match status" value="1"/>
</dbReference>
<dbReference type="PROSITE" id="PS00135">
    <property type="entry name" value="TRYPSIN_SER"/>
    <property type="match status" value="1"/>
</dbReference>